<feature type="domain" description="RNA polymerase sigma-70 region 2" evidence="5">
    <location>
        <begin position="18"/>
        <end position="79"/>
    </location>
</feature>
<accession>A0A382PBU9</accession>
<dbReference type="InterPro" id="IPR014284">
    <property type="entry name" value="RNA_pol_sigma-70_dom"/>
</dbReference>
<dbReference type="SUPFAM" id="SSF88659">
    <property type="entry name" value="Sigma3 and sigma4 domains of RNA polymerase sigma factors"/>
    <property type="match status" value="1"/>
</dbReference>
<name>A0A382PBU9_9ZZZZ</name>
<dbReference type="InterPro" id="IPR014331">
    <property type="entry name" value="RNA_pol_sigma70_ECF_RHOBA"/>
</dbReference>
<reference evidence="6" key="1">
    <citation type="submission" date="2018-05" db="EMBL/GenBank/DDBJ databases">
        <authorList>
            <person name="Lanie J.A."/>
            <person name="Ng W.-L."/>
            <person name="Kazmierczak K.M."/>
            <person name="Andrzejewski T.M."/>
            <person name="Davidsen T.M."/>
            <person name="Wayne K.J."/>
            <person name="Tettelin H."/>
            <person name="Glass J.I."/>
            <person name="Rusch D."/>
            <person name="Podicherti R."/>
            <person name="Tsui H.-C.T."/>
            <person name="Winkler M.E."/>
        </authorList>
    </citation>
    <scope>NUCLEOTIDE SEQUENCE</scope>
</reference>
<evidence type="ECO:0000256" key="4">
    <source>
        <dbReference type="ARBA" id="ARBA00023163"/>
    </source>
</evidence>
<dbReference type="PANTHER" id="PTHR43133:SF51">
    <property type="entry name" value="RNA POLYMERASE SIGMA FACTOR"/>
    <property type="match status" value="1"/>
</dbReference>
<sequence length="181" mass="20705">MSEDSSLNDSMFLREFVKHEPALRAYARALLPDWNAVDEAIQEASVVMWRKIDQLKSENDFLPWAKTVLRFEALKVRRKFARDRHVFNDELVQVLAHEEFEEETPFASMQEALGGCLDKMSTSNRELVMAPYHADGAVTDIAEQSGRTVNSLYKLLGRIRLKLRQCIEDVIGPDHARGVAQ</sequence>
<gene>
    <name evidence="6" type="ORF">METZ01_LOCUS323560</name>
</gene>
<evidence type="ECO:0000256" key="3">
    <source>
        <dbReference type="ARBA" id="ARBA00023082"/>
    </source>
</evidence>
<dbReference type="GO" id="GO:0006352">
    <property type="term" value="P:DNA-templated transcription initiation"/>
    <property type="evidence" value="ECO:0007669"/>
    <property type="project" value="InterPro"/>
</dbReference>
<dbReference type="NCBIfam" id="TIGR02937">
    <property type="entry name" value="sigma70-ECF"/>
    <property type="match status" value="1"/>
</dbReference>
<dbReference type="NCBIfam" id="TIGR02989">
    <property type="entry name" value="Sig-70_gvs1"/>
    <property type="match status" value="1"/>
</dbReference>
<dbReference type="InterPro" id="IPR013324">
    <property type="entry name" value="RNA_pol_sigma_r3/r4-like"/>
</dbReference>
<evidence type="ECO:0000313" key="6">
    <source>
        <dbReference type="EMBL" id="SVC70706.1"/>
    </source>
</evidence>
<evidence type="ECO:0000259" key="5">
    <source>
        <dbReference type="Pfam" id="PF04542"/>
    </source>
</evidence>
<protein>
    <recommendedName>
        <fullName evidence="5">RNA polymerase sigma-70 region 2 domain-containing protein</fullName>
    </recommendedName>
</protein>
<dbReference type="Pfam" id="PF04542">
    <property type="entry name" value="Sigma70_r2"/>
    <property type="match status" value="1"/>
</dbReference>
<organism evidence="6">
    <name type="scientific">marine metagenome</name>
    <dbReference type="NCBI Taxonomy" id="408172"/>
    <lineage>
        <taxon>unclassified sequences</taxon>
        <taxon>metagenomes</taxon>
        <taxon>ecological metagenomes</taxon>
    </lineage>
</organism>
<evidence type="ECO:0000256" key="2">
    <source>
        <dbReference type="ARBA" id="ARBA00023015"/>
    </source>
</evidence>
<keyword evidence="2" id="KW-0805">Transcription regulation</keyword>
<keyword evidence="3" id="KW-0731">Sigma factor</keyword>
<dbReference type="GO" id="GO:0016987">
    <property type="term" value="F:sigma factor activity"/>
    <property type="evidence" value="ECO:0007669"/>
    <property type="project" value="UniProtKB-KW"/>
</dbReference>
<evidence type="ECO:0000256" key="1">
    <source>
        <dbReference type="ARBA" id="ARBA00010641"/>
    </source>
</evidence>
<dbReference type="InterPro" id="IPR039425">
    <property type="entry name" value="RNA_pol_sigma-70-like"/>
</dbReference>
<dbReference type="InterPro" id="IPR013325">
    <property type="entry name" value="RNA_pol_sigma_r2"/>
</dbReference>
<dbReference type="AlphaFoldDB" id="A0A382PBU9"/>
<dbReference type="SUPFAM" id="SSF88946">
    <property type="entry name" value="Sigma2 domain of RNA polymerase sigma factors"/>
    <property type="match status" value="1"/>
</dbReference>
<dbReference type="PANTHER" id="PTHR43133">
    <property type="entry name" value="RNA POLYMERASE ECF-TYPE SIGMA FACTO"/>
    <property type="match status" value="1"/>
</dbReference>
<dbReference type="InterPro" id="IPR007627">
    <property type="entry name" value="RNA_pol_sigma70_r2"/>
</dbReference>
<comment type="similarity">
    <text evidence="1">Belongs to the sigma-70 factor family. ECF subfamily.</text>
</comment>
<keyword evidence="4" id="KW-0804">Transcription</keyword>
<dbReference type="Gene3D" id="1.10.1740.10">
    <property type="match status" value="1"/>
</dbReference>
<dbReference type="EMBL" id="UINC01106205">
    <property type="protein sequence ID" value="SVC70706.1"/>
    <property type="molecule type" value="Genomic_DNA"/>
</dbReference>
<proteinExistence type="inferred from homology"/>